<gene>
    <name evidence="12" type="ORF">M0811_03960</name>
</gene>
<dbReference type="Pfam" id="PF08016">
    <property type="entry name" value="PKD_channel"/>
    <property type="match status" value="1"/>
</dbReference>
<evidence type="ECO:0000256" key="8">
    <source>
        <dbReference type="SAM" id="Coils"/>
    </source>
</evidence>
<evidence type="ECO:0000256" key="5">
    <source>
        <dbReference type="ARBA" id="ARBA00023136"/>
    </source>
</evidence>
<evidence type="ECO:0000256" key="2">
    <source>
        <dbReference type="ARBA" id="ARBA00007200"/>
    </source>
</evidence>
<sequence length="735" mass="85177">MSLDSLNLRQLNTQIASKQHKSNMSYFKTLTKSTQKEEVKLPWLMGGGNQPKDNQDSRININDQQELELGELEVQSNSFTSDSDDETPKHHYAQNINFLATQASEKDSIDMKIVQGAYRLKVEKKKLRKELLIYLVFLALFLGYIFSQRPVETLWETTSGMTDYFFDEEFPNYFIQKTYWDIGSFDEIYQWAKGPLANGLQGDTDLTINGRPAFYESNIQIGAIRFRQARIKTGICNHPKDYDSFASDECFPHWKNSLKDTKPFGSPTSYSYTSQKDSNDPSEWGKLSHYEGGGYIVDIPFGDPNFTDYIDEMINSSYLNQQTRALFVDIHLYNPNANHFLSLVAIMEVGAGGCIIPWVQYRIFRLDLYSSASDYGRLVIELIICGFVIWYSYRLVKDFLAAYRYNSKPLRFFMSVWNCVDFVNIGLFWVIIIIQIVYVIAVKIKDLDLASINFVGIGVLGKQYMNFYSIISINIFLTLMKIFKFLKLTKRMNLLWDTLSEATADLIIFLGFFIIVFLSFAVTGFVLFGPSLTEFRDLSESLFKTFEMAQGDIEYSSFRNVNRFLGLLYYVFFVFLVIFVLLNMFLAIINQAYERVHIKTSKGLITQKFQQQLYAMKKFFRKLFGVCRKKKSGADKEDEISDLKILEKMTIISKRKSLGNLSTNDLQQLLGDSKEGRAIFKRIRSQANQSMKKLTVKKKEDKFKKLKELQEEIQDSQTRIQNLVQKIETFHPSNN</sequence>
<dbReference type="Pfam" id="PF20519">
    <property type="entry name" value="Polycystin_dom"/>
    <property type="match status" value="1"/>
</dbReference>
<feature type="transmembrane region" description="Helical" evidence="9">
    <location>
        <begin position="506"/>
        <end position="528"/>
    </location>
</feature>
<reference evidence="12" key="1">
    <citation type="submission" date="2022-10" db="EMBL/GenBank/DDBJ databases">
        <title>Novel sulphate-reducing endosymbionts in the free-living metamonad Anaeramoeba.</title>
        <authorList>
            <person name="Jerlstrom-Hultqvist J."/>
            <person name="Cepicka I."/>
            <person name="Gallot-Lavallee L."/>
            <person name="Salas-Leiva D."/>
            <person name="Curtis B.A."/>
            <person name="Zahonova K."/>
            <person name="Pipaliya S."/>
            <person name="Dacks J."/>
            <person name="Roger A.J."/>
        </authorList>
    </citation>
    <scope>NUCLEOTIDE SEQUENCE</scope>
    <source>
        <strain evidence="12">BMAN</strain>
    </source>
</reference>
<feature type="transmembrane region" description="Helical" evidence="9">
    <location>
        <begin position="567"/>
        <end position="589"/>
    </location>
</feature>
<evidence type="ECO:0000256" key="4">
    <source>
        <dbReference type="ARBA" id="ARBA00022989"/>
    </source>
</evidence>
<dbReference type="PRINTS" id="PR01433">
    <property type="entry name" value="POLYCYSTIN2"/>
</dbReference>
<dbReference type="OMA" id="AYERVHI"/>
<dbReference type="EMBL" id="JAPDFW010000022">
    <property type="protein sequence ID" value="KAJ5079651.1"/>
    <property type="molecule type" value="Genomic_DNA"/>
</dbReference>
<dbReference type="OrthoDB" id="444119at2759"/>
<evidence type="ECO:0000256" key="3">
    <source>
        <dbReference type="ARBA" id="ARBA00022692"/>
    </source>
</evidence>
<keyword evidence="3 9" id="KW-0812">Transmembrane</keyword>
<keyword evidence="8" id="KW-0175">Coiled coil</keyword>
<evidence type="ECO:0000313" key="13">
    <source>
        <dbReference type="Proteomes" id="UP001149090"/>
    </source>
</evidence>
<feature type="disulfide bond" evidence="7">
    <location>
        <begin position="236"/>
        <end position="250"/>
    </location>
</feature>
<evidence type="ECO:0000259" key="10">
    <source>
        <dbReference type="Pfam" id="PF08016"/>
    </source>
</evidence>
<feature type="transmembrane region" description="Helical" evidence="9">
    <location>
        <begin position="131"/>
        <end position="147"/>
    </location>
</feature>
<keyword evidence="13" id="KW-1185">Reference proteome</keyword>
<keyword evidence="5 9" id="KW-0472">Membrane</keyword>
<feature type="transmembrane region" description="Helical" evidence="9">
    <location>
        <begin position="465"/>
        <end position="486"/>
    </location>
</feature>
<dbReference type="Proteomes" id="UP001149090">
    <property type="component" value="Unassembled WGS sequence"/>
</dbReference>
<evidence type="ECO:0000256" key="6">
    <source>
        <dbReference type="ARBA" id="ARBA00023180"/>
    </source>
</evidence>
<feature type="coiled-coil region" evidence="8">
    <location>
        <begin position="696"/>
        <end position="726"/>
    </location>
</feature>
<keyword evidence="6" id="KW-0325">Glycoprotein</keyword>
<proteinExistence type="inferred from homology"/>
<dbReference type="InterPro" id="IPR013122">
    <property type="entry name" value="PKD1_2_channel"/>
</dbReference>
<dbReference type="GO" id="GO:0016020">
    <property type="term" value="C:membrane"/>
    <property type="evidence" value="ECO:0007669"/>
    <property type="project" value="UniProtKB-SubCell"/>
</dbReference>
<comment type="subcellular location">
    <subcellularLocation>
        <location evidence="1">Membrane</location>
        <topology evidence="1">Multi-pass membrane protein</topology>
    </subcellularLocation>
</comment>
<evidence type="ECO:0000256" key="1">
    <source>
        <dbReference type="ARBA" id="ARBA00004141"/>
    </source>
</evidence>
<comment type="caution">
    <text evidence="12">The sequence shown here is derived from an EMBL/GenBank/DDBJ whole genome shotgun (WGS) entry which is preliminary data.</text>
</comment>
<accession>A0A9Q0LVY5</accession>
<feature type="transmembrane region" description="Helical" evidence="9">
    <location>
        <begin position="375"/>
        <end position="393"/>
    </location>
</feature>
<organism evidence="12 13">
    <name type="scientific">Anaeramoeba ignava</name>
    <name type="common">Anaerobic marine amoeba</name>
    <dbReference type="NCBI Taxonomy" id="1746090"/>
    <lineage>
        <taxon>Eukaryota</taxon>
        <taxon>Metamonada</taxon>
        <taxon>Anaeramoebidae</taxon>
        <taxon>Anaeramoeba</taxon>
    </lineage>
</organism>
<feature type="transmembrane region" description="Helical" evidence="9">
    <location>
        <begin position="340"/>
        <end position="363"/>
    </location>
</feature>
<dbReference type="InterPro" id="IPR003915">
    <property type="entry name" value="PKD_2"/>
</dbReference>
<feature type="transmembrane region" description="Helical" evidence="9">
    <location>
        <begin position="422"/>
        <end position="444"/>
    </location>
</feature>
<keyword evidence="4 9" id="KW-1133">Transmembrane helix</keyword>
<dbReference type="InterPro" id="IPR046791">
    <property type="entry name" value="Polycystin_dom"/>
</dbReference>
<evidence type="ECO:0000256" key="9">
    <source>
        <dbReference type="SAM" id="Phobius"/>
    </source>
</evidence>
<evidence type="ECO:0000259" key="11">
    <source>
        <dbReference type="Pfam" id="PF20519"/>
    </source>
</evidence>
<name>A0A9Q0LVY5_ANAIG</name>
<evidence type="ECO:0000256" key="7">
    <source>
        <dbReference type="PIRSR" id="PIRSR603915-2"/>
    </source>
</evidence>
<comment type="similarity">
    <text evidence="2">Belongs to the polycystin family.</text>
</comment>
<dbReference type="PANTHER" id="PTHR10877:SF183">
    <property type="entry name" value="AT14535P-RELATED"/>
    <property type="match status" value="1"/>
</dbReference>
<dbReference type="Gene3D" id="1.10.287.70">
    <property type="match status" value="1"/>
</dbReference>
<dbReference type="GO" id="GO:0005509">
    <property type="term" value="F:calcium ion binding"/>
    <property type="evidence" value="ECO:0007669"/>
    <property type="project" value="InterPro"/>
</dbReference>
<dbReference type="AlphaFoldDB" id="A0A9Q0LVY5"/>
<protein>
    <submittedName>
        <fullName evidence="12">Polycystin-2</fullName>
    </submittedName>
</protein>
<dbReference type="InterPro" id="IPR051223">
    <property type="entry name" value="Polycystin"/>
</dbReference>
<feature type="domain" description="Polycystin" evidence="11">
    <location>
        <begin position="181"/>
        <end position="366"/>
    </location>
</feature>
<feature type="domain" description="Polycystin cation channel PKD1/PKD2" evidence="10">
    <location>
        <begin position="375"/>
        <end position="596"/>
    </location>
</feature>
<evidence type="ECO:0000313" key="12">
    <source>
        <dbReference type="EMBL" id="KAJ5079651.1"/>
    </source>
</evidence>
<dbReference type="PANTHER" id="PTHR10877">
    <property type="entry name" value="POLYCYSTIN FAMILY MEMBER"/>
    <property type="match status" value="1"/>
</dbReference>